<dbReference type="Proteomes" id="UP000591131">
    <property type="component" value="Unassembled WGS sequence"/>
</dbReference>
<gene>
    <name evidence="2" type="ORF">FOL47_002550</name>
</gene>
<accession>A0A7J6KPJ5</accession>
<organism evidence="2 3">
    <name type="scientific">Perkinsus chesapeaki</name>
    <name type="common">Clam parasite</name>
    <name type="synonym">Perkinsus andrewsi</name>
    <dbReference type="NCBI Taxonomy" id="330153"/>
    <lineage>
        <taxon>Eukaryota</taxon>
        <taxon>Sar</taxon>
        <taxon>Alveolata</taxon>
        <taxon>Perkinsozoa</taxon>
        <taxon>Perkinsea</taxon>
        <taxon>Perkinsida</taxon>
        <taxon>Perkinsidae</taxon>
        <taxon>Perkinsus</taxon>
    </lineage>
</organism>
<protein>
    <submittedName>
        <fullName evidence="2">Uncharacterized protein</fullName>
    </submittedName>
</protein>
<feature type="region of interest" description="Disordered" evidence="1">
    <location>
        <begin position="36"/>
        <end position="72"/>
    </location>
</feature>
<evidence type="ECO:0000313" key="3">
    <source>
        <dbReference type="Proteomes" id="UP000591131"/>
    </source>
</evidence>
<evidence type="ECO:0000256" key="1">
    <source>
        <dbReference type="SAM" id="MobiDB-lite"/>
    </source>
</evidence>
<reference evidence="2 3" key="1">
    <citation type="submission" date="2020-04" db="EMBL/GenBank/DDBJ databases">
        <title>Perkinsus chesapeaki whole genome sequence.</title>
        <authorList>
            <person name="Bogema D.R."/>
        </authorList>
    </citation>
    <scope>NUCLEOTIDE SEQUENCE [LARGE SCALE GENOMIC DNA]</scope>
    <source>
        <strain evidence="2">ATCC PRA-425</strain>
    </source>
</reference>
<feature type="compositionally biased region" description="Basic and acidic residues" evidence="1">
    <location>
        <begin position="36"/>
        <end position="46"/>
    </location>
</feature>
<keyword evidence="3" id="KW-1185">Reference proteome</keyword>
<name>A0A7J6KPJ5_PERCH</name>
<dbReference type="AlphaFoldDB" id="A0A7J6KPJ5"/>
<evidence type="ECO:0000313" key="2">
    <source>
        <dbReference type="EMBL" id="KAF4649007.1"/>
    </source>
</evidence>
<feature type="non-terminal residue" evidence="2">
    <location>
        <position position="101"/>
    </location>
</feature>
<dbReference type="EMBL" id="JAAPAO010001704">
    <property type="protein sequence ID" value="KAF4649007.1"/>
    <property type="molecule type" value="Genomic_DNA"/>
</dbReference>
<comment type="caution">
    <text evidence="2">The sequence shown here is derived from an EMBL/GenBank/DDBJ whole genome shotgun (WGS) entry which is preliminary data.</text>
</comment>
<sequence length="101" mass="11155">LAYAQTQDRTEDLQIFSLALPRKRLAWGKIVFGRGEKGKREKGDERKRKKKGGKEKEEKRGGRSAASSACEREMPETLKIVVFAASDWPPSLRIGPAGGGV</sequence>
<proteinExistence type="predicted"/>